<dbReference type="InterPro" id="IPR011051">
    <property type="entry name" value="RmlC_Cupin_sf"/>
</dbReference>
<accession>A0A3B0YKI5</accession>
<dbReference type="EMBL" id="UOFM01000406">
    <property type="protein sequence ID" value="VAW81468.1"/>
    <property type="molecule type" value="Genomic_DNA"/>
</dbReference>
<dbReference type="InterPro" id="IPR012093">
    <property type="entry name" value="Pirin"/>
</dbReference>
<evidence type="ECO:0000256" key="1">
    <source>
        <dbReference type="ARBA" id="ARBA00008416"/>
    </source>
</evidence>
<reference evidence="4" key="1">
    <citation type="submission" date="2018-06" db="EMBL/GenBank/DDBJ databases">
        <authorList>
            <person name="Zhirakovskaya E."/>
        </authorList>
    </citation>
    <scope>NUCLEOTIDE SEQUENCE</scope>
</reference>
<name>A0A3B0YKI5_9ZZZZ</name>
<evidence type="ECO:0000259" key="3">
    <source>
        <dbReference type="Pfam" id="PF05726"/>
    </source>
</evidence>
<evidence type="ECO:0000259" key="2">
    <source>
        <dbReference type="Pfam" id="PF02678"/>
    </source>
</evidence>
<dbReference type="InterPro" id="IPR014710">
    <property type="entry name" value="RmlC-like_jellyroll"/>
</dbReference>
<organism evidence="4">
    <name type="scientific">hydrothermal vent metagenome</name>
    <dbReference type="NCBI Taxonomy" id="652676"/>
    <lineage>
        <taxon>unclassified sequences</taxon>
        <taxon>metagenomes</taxon>
        <taxon>ecological metagenomes</taxon>
    </lineage>
</organism>
<dbReference type="SUPFAM" id="SSF51182">
    <property type="entry name" value="RmlC-like cupins"/>
    <property type="match status" value="1"/>
</dbReference>
<dbReference type="PANTHER" id="PTHR13903">
    <property type="entry name" value="PIRIN-RELATED"/>
    <property type="match status" value="1"/>
</dbReference>
<comment type="similarity">
    <text evidence="1">Belongs to the pirin family.</text>
</comment>
<dbReference type="InterPro" id="IPR003829">
    <property type="entry name" value="Pirin_N_dom"/>
</dbReference>
<proteinExistence type="inferred from homology"/>
<dbReference type="CDD" id="cd02247">
    <property type="entry name" value="cupin_pirin_C"/>
    <property type="match status" value="1"/>
</dbReference>
<evidence type="ECO:0000313" key="4">
    <source>
        <dbReference type="EMBL" id="VAW81468.1"/>
    </source>
</evidence>
<sequence>MKATVNQEHIQPRRLTRLVKGMPATDGAGVELTRVIGQPAFPMLDPFLLLDAFRSDRPEDYIAGFPSHPHRGFETVTYLLAGRMRHKDNAGHEGVIESGGIQWMTAGKGIVHSEMPEQENGLLEGFQLWVNLPAEHKMDEPGYQELPAKGIPVESRGGGVDVKVIAGVTSQGTTGPVVQPLTEPLYLDVRVPAGQAFVEALPISHNVFIYVVNGRVSMPDENGQMVTLVRDDLGVLGDGGTIELKADEDDVQFLLIAGKPLGEPVARGGPFVMNTNEEVQQAFVDYRQGKF</sequence>
<dbReference type="PIRSF" id="PIRSF006232">
    <property type="entry name" value="Pirin"/>
    <property type="match status" value="1"/>
</dbReference>
<dbReference type="CDD" id="cd02909">
    <property type="entry name" value="cupin_pirin_N"/>
    <property type="match status" value="1"/>
</dbReference>
<gene>
    <name evidence="4" type="ORF">MNBD_GAMMA14-1802</name>
</gene>
<feature type="domain" description="Pirin N-terminal" evidence="2">
    <location>
        <begin position="30"/>
        <end position="130"/>
    </location>
</feature>
<dbReference type="Gene3D" id="2.60.120.10">
    <property type="entry name" value="Jelly Rolls"/>
    <property type="match status" value="2"/>
</dbReference>
<dbReference type="Pfam" id="PF05726">
    <property type="entry name" value="Pirin_C"/>
    <property type="match status" value="1"/>
</dbReference>
<dbReference type="InterPro" id="IPR008778">
    <property type="entry name" value="Pirin_C_dom"/>
</dbReference>
<dbReference type="Pfam" id="PF02678">
    <property type="entry name" value="Pirin"/>
    <property type="match status" value="1"/>
</dbReference>
<feature type="domain" description="Pirin C-terminal" evidence="3">
    <location>
        <begin position="186"/>
        <end position="291"/>
    </location>
</feature>
<dbReference type="PANTHER" id="PTHR13903:SF8">
    <property type="entry name" value="PIRIN"/>
    <property type="match status" value="1"/>
</dbReference>
<protein>
    <submittedName>
        <fullName evidence="4">Pirin</fullName>
    </submittedName>
</protein>
<dbReference type="AlphaFoldDB" id="A0A3B0YKI5"/>